<organism evidence="1 2">
    <name type="scientific">Corchorus capsularis</name>
    <name type="common">Jute</name>
    <dbReference type="NCBI Taxonomy" id="210143"/>
    <lineage>
        <taxon>Eukaryota</taxon>
        <taxon>Viridiplantae</taxon>
        <taxon>Streptophyta</taxon>
        <taxon>Embryophyta</taxon>
        <taxon>Tracheophyta</taxon>
        <taxon>Spermatophyta</taxon>
        <taxon>Magnoliopsida</taxon>
        <taxon>eudicotyledons</taxon>
        <taxon>Gunneridae</taxon>
        <taxon>Pentapetalae</taxon>
        <taxon>rosids</taxon>
        <taxon>malvids</taxon>
        <taxon>Malvales</taxon>
        <taxon>Malvaceae</taxon>
        <taxon>Grewioideae</taxon>
        <taxon>Apeibeae</taxon>
        <taxon>Corchorus</taxon>
    </lineage>
</organism>
<name>A0A1R3GRN1_COCAP</name>
<comment type="caution">
    <text evidence="1">The sequence shown here is derived from an EMBL/GenBank/DDBJ whole genome shotgun (WGS) entry which is preliminary data.</text>
</comment>
<reference evidence="1 2" key="1">
    <citation type="submission" date="2013-09" db="EMBL/GenBank/DDBJ databases">
        <title>Corchorus capsularis genome sequencing.</title>
        <authorList>
            <person name="Alam M."/>
            <person name="Haque M.S."/>
            <person name="Islam M.S."/>
            <person name="Emdad E.M."/>
            <person name="Islam M.M."/>
            <person name="Ahmed B."/>
            <person name="Halim A."/>
            <person name="Hossen Q.M.M."/>
            <person name="Hossain M.Z."/>
            <person name="Ahmed R."/>
            <person name="Khan M.M."/>
            <person name="Islam R."/>
            <person name="Rashid M.M."/>
            <person name="Khan S.A."/>
            <person name="Rahman M.S."/>
            <person name="Alam M."/>
        </authorList>
    </citation>
    <scope>NUCLEOTIDE SEQUENCE [LARGE SCALE GENOMIC DNA]</scope>
    <source>
        <strain evidence="2">cv. CVL-1</strain>
        <tissue evidence="1">Whole seedling</tissue>
    </source>
</reference>
<protein>
    <submittedName>
        <fullName evidence="1">Uncharacterized protein</fullName>
    </submittedName>
</protein>
<evidence type="ECO:0000313" key="1">
    <source>
        <dbReference type="EMBL" id="OMO60775.1"/>
    </source>
</evidence>
<evidence type="ECO:0000313" key="2">
    <source>
        <dbReference type="Proteomes" id="UP000188268"/>
    </source>
</evidence>
<gene>
    <name evidence="1" type="ORF">CCACVL1_23885</name>
</gene>
<sequence length="39" mass="4266">MAVIEKPAAVCLWTDSCVGLGTRRICCSAWHFGPQPTPY</sequence>
<proteinExistence type="predicted"/>
<keyword evidence="2" id="KW-1185">Reference proteome</keyword>
<dbReference type="AlphaFoldDB" id="A0A1R3GRN1"/>
<accession>A0A1R3GRN1</accession>
<dbReference type="Gramene" id="OMO60775">
    <property type="protein sequence ID" value="OMO60775"/>
    <property type="gene ID" value="CCACVL1_23885"/>
</dbReference>
<dbReference type="Proteomes" id="UP000188268">
    <property type="component" value="Unassembled WGS sequence"/>
</dbReference>
<dbReference type="EMBL" id="AWWV01013646">
    <property type="protein sequence ID" value="OMO60775.1"/>
    <property type="molecule type" value="Genomic_DNA"/>
</dbReference>